<dbReference type="Pfam" id="PF06585">
    <property type="entry name" value="JHBP"/>
    <property type="match status" value="1"/>
</dbReference>
<dbReference type="GO" id="GO:0007623">
    <property type="term" value="P:circadian rhythm"/>
    <property type="evidence" value="ECO:0007669"/>
    <property type="project" value="UniProtKB-ARBA"/>
</dbReference>
<dbReference type="SMART" id="SM00700">
    <property type="entry name" value="JHBP"/>
    <property type="match status" value="1"/>
</dbReference>
<dbReference type="FunFam" id="3.15.10.30:FF:000001">
    <property type="entry name" value="Takeout-like protein 1"/>
    <property type="match status" value="1"/>
</dbReference>
<gene>
    <name evidence="5" type="primary">to_1</name>
    <name evidence="5" type="ORF">g.120020</name>
</gene>
<dbReference type="PANTHER" id="PTHR11008">
    <property type="entry name" value="PROTEIN TAKEOUT-LIKE PROTEIN"/>
    <property type="match status" value="1"/>
</dbReference>
<evidence type="ECO:0000256" key="1">
    <source>
        <dbReference type="ARBA" id="ARBA00022729"/>
    </source>
</evidence>
<keyword evidence="1 4" id="KW-0732">Signal</keyword>
<evidence type="ECO:0000256" key="4">
    <source>
        <dbReference type="SAM" id="SignalP"/>
    </source>
</evidence>
<evidence type="ECO:0000256" key="2">
    <source>
        <dbReference type="ARBA" id="ARBA00023108"/>
    </source>
</evidence>
<dbReference type="InterPro" id="IPR010562">
    <property type="entry name" value="Haemolymph_juvenile_hormone-bd"/>
</dbReference>
<accession>A0A2S2QME6</accession>
<protein>
    <submittedName>
        <fullName evidence="5">Protein takeout</fullName>
    </submittedName>
</protein>
<comment type="similarity">
    <text evidence="3">Belongs to the TO family.</text>
</comment>
<feature type="chain" id="PRO_5015621454" evidence="4">
    <location>
        <begin position="18"/>
        <end position="258"/>
    </location>
</feature>
<feature type="signal peptide" evidence="4">
    <location>
        <begin position="1"/>
        <end position="17"/>
    </location>
</feature>
<evidence type="ECO:0000256" key="3">
    <source>
        <dbReference type="ARBA" id="ARBA00060902"/>
    </source>
</evidence>
<dbReference type="OrthoDB" id="8194225at2759"/>
<keyword evidence="2" id="KW-0090">Biological rhythms</keyword>
<reference evidence="5" key="1">
    <citation type="submission" date="2018-04" db="EMBL/GenBank/DDBJ databases">
        <title>Transcriptome assembly of Sipha flava.</title>
        <authorList>
            <person name="Scully E.D."/>
            <person name="Geib S.M."/>
            <person name="Palmer N.A."/>
            <person name="Koch K."/>
            <person name="Bradshaw J."/>
            <person name="Heng-Moss T."/>
            <person name="Sarath G."/>
        </authorList>
    </citation>
    <scope>NUCLEOTIDE SEQUENCE</scope>
</reference>
<dbReference type="GO" id="GO:0005615">
    <property type="term" value="C:extracellular space"/>
    <property type="evidence" value="ECO:0007669"/>
    <property type="project" value="TreeGrafter"/>
</dbReference>
<dbReference type="Gene3D" id="3.15.10.30">
    <property type="entry name" value="Haemolymph juvenile hormone binding protein"/>
    <property type="match status" value="1"/>
</dbReference>
<dbReference type="PANTHER" id="PTHR11008:SF32">
    <property type="entry name" value="CIRCADIAN CLOCK-CONTROLLED PROTEIN DAYWAKE-RELATED"/>
    <property type="match status" value="1"/>
</dbReference>
<dbReference type="InterPro" id="IPR038606">
    <property type="entry name" value="To_sf"/>
</dbReference>
<sequence>MSVRFVVTCLFLICNVGKNIESAKLQALPLPSYIGKGCLRDDPNLNECIVRKGAPVIDIIVKGDPKYRIPKLDPLVIPALTIQQGTKQVGLMMTCKNCELHGLKDTRFVKARVDEKKRHVEWDFELDKCTFLGQYEIEGQVLILPIKGEGDANITVNGITFTYFYDYELIKRANQKDYVEITNSKLKFNANGMKLKLDNLFNGDKLLGDNMNLFLNENWRDLLKEFGPAIGDAFGTIMKNTLGSVSDLVPYEYIFPTS</sequence>
<organism evidence="5">
    <name type="scientific">Sipha flava</name>
    <name type="common">yellow sugarcane aphid</name>
    <dbReference type="NCBI Taxonomy" id="143950"/>
    <lineage>
        <taxon>Eukaryota</taxon>
        <taxon>Metazoa</taxon>
        <taxon>Ecdysozoa</taxon>
        <taxon>Arthropoda</taxon>
        <taxon>Hexapoda</taxon>
        <taxon>Insecta</taxon>
        <taxon>Pterygota</taxon>
        <taxon>Neoptera</taxon>
        <taxon>Paraneoptera</taxon>
        <taxon>Hemiptera</taxon>
        <taxon>Sternorrhyncha</taxon>
        <taxon>Aphidomorpha</taxon>
        <taxon>Aphidoidea</taxon>
        <taxon>Aphididae</taxon>
        <taxon>Sipha</taxon>
    </lineage>
</organism>
<proteinExistence type="inferred from homology"/>
<dbReference type="AlphaFoldDB" id="A0A2S2QME6"/>
<dbReference type="EMBL" id="GGMS01009733">
    <property type="protein sequence ID" value="MBY78936.1"/>
    <property type="molecule type" value="Transcribed_RNA"/>
</dbReference>
<name>A0A2S2QME6_9HEMI</name>
<evidence type="ECO:0000313" key="5">
    <source>
        <dbReference type="EMBL" id="MBY78936.1"/>
    </source>
</evidence>